<dbReference type="GeneID" id="6750091"/>
<dbReference type="eggNOG" id="KOG3463">
    <property type="taxonomic scope" value="Eukaryota"/>
</dbReference>
<dbReference type="CTD" id="6750091"/>
<dbReference type="Gene3D" id="2.30.18.10">
    <property type="entry name" value="Transcription factor IIA (TFIIA), beta-barrel domain"/>
    <property type="match status" value="1"/>
</dbReference>
<dbReference type="GO" id="GO:0051123">
    <property type="term" value="P:RNA polymerase II preinitiation complex assembly"/>
    <property type="evidence" value="ECO:0000318"/>
    <property type="project" value="GO_Central"/>
</dbReference>
<dbReference type="HOGENOM" id="CLU_112964_3_1_1"/>
<dbReference type="OrthoDB" id="586585at2759"/>
<dbReference type="InParanoid" id="B3RHZ4"/>
<gene>
    <name evidence="9" type="ORF">TRIADDRAFT_49735</name>
</gene>
<name>B3RHZ4_TRIAD</name>
<reference evidence="9 10" key="1">
    <citation type="journal article" date="2008" name="Nature">
        <title>The Trichoplax genome and the nature of placozoans.</title>
        <authorList>
            <person name="Srivastava M."/>
            <person name="Begovic E."/>
            <person name="Chapman J."/>
            <person name="Putnam N.H."/>
            <person name="Hellsten U."/>
            <person name="Kawashima T."/>
            <person name="Kuo A."/>
            <person name="Mitros T."/>
            <person name="Salamov A."/>
            <person name="Carpenter M.L."/>
            <person name="Signorovitch A.Y."/>
            <person name="Moreno M.A."/>
            <person name="Kamm K."/>
            <person name="Grimwood J."/>
            <person name="Schmutz J."/>
            <person name="Shapiro H."/>
            <person name="Grigoriev I.V."/>
            <person name="Buss L.W."/>
            <person name="Schierwater B."/>
            <person name="Dellaporta S.L."/>
            <person name="Rokhsar D.S."/>
        </authorList>
    </citation>
    <scope>NUCLEOTIDE SEQUENCE [LARGE SCALE GENOMIC DNA]</scope>
    <source>
        <strain evidence="9 10">Grell-BS-1999</strain>
    </source>
</reference>
<dbReference type="SUPFAM" id="SSF50784">
    <property type="entry name" value="Transcription factor IIA (TFIIA), beta-barrel domain"/>
    <property type="match status" value="1"/>
</dbReference>
<evidence type="ECO:0000256" key="4">
    <source>
        <dbReference type="ARBA" id="ARBA00023163"/>
    </source>
</evidence>
<feature type="domain" description="Transcription initiation factor IIA gamma subunit N-terminal" evidence="7">
    <location>
        <begin position="2"/>
        <end position="48"/>
    </location>
</feature>
<dbReference type="PANTHER" id="PTHR10966">
    <property type="entry name" value="TRANSCRIPTION INITIATION FACTOR IIA SUBUNIT 2"/>
    <property type="match status" value="1"/>
</dbReference>
<evidence type="ECO:0000313" key="9">
    <source>
        <dbReference type="EMBL" id="EDV28948.1"/>
    </source>
</evidence>
<evidence type="ECO:0000256" key="6">
    <source>
        <dbReference type="PIRNR" id="PIRNR009415"/>
    </source>
</evidence>
<dbReference type="InterPro" id="IPR009083">
    <property type="entry name" value="TFIIA_a-hlx"/>
</dbReference>
<dbReference type="STRING" id="10228.B3RHZ4"/>
<dbReference type="Proteomes" id="UP000009022">
    <property type="component" value="Unassembled WGS sequence"/>
</dbReference>
<dbReference type="CDD" id="cd10145">
    <property type="entry name" value="TFIIA_gamma_N"/>
    <property type="match status" value="1"/>
</dbReference>
<dbReference type="RefSeq" id="XP_002108150.1">
    <property type="nucleotide sequence ID" value="XM_002108114.1"/>
</dbReference>
<protein>
    <recommendedName>
        <fullName evidence="6">Transcription initiation factor IIA subunit 2</fullName>
    </recommendedName>
</protein>
<keyword evidence="4 6" id="KW-0804">Transcription</keyword>
<dbReference type="SUPFAM" id="SSF47396">
    <property type="entry name" value="Transcription factor IIA (TFIIA), alpha-helical domain"/>
    <property type="match status" value="1"/>
</dbReference>
<dbReference type="FunFam" id="2.30.18.10:FF:000011">
    <property type="entry name" value="Transcription initiation factor IIA subunit 2"/>
    <property type="match status" value="1"/>
</dbReference>
<evidence type="ECO:0000256" key="5">
    <source>
        <dbReference type="ARBA" id="ARBA00023242"/>
    </source>
</evidence>
<dbReference type="KEGG" id="tad:TRIADDRAFT_49735"/>
<keyword evidence="5 6" id="KW-0539">Nucleus</keyword>
<dbReference type="FunCoup" id="B3RHZ4">
    <property type="interactions" value="1692"/>
</dbReference>
<dbReference type="GO" id="GO:0017025">
    <property type="term" value="F:TBP-class protein binding"/>
    <property type="evidence" value="ECO:0000318"/>
    <property type="project" value="GO_Central"/>
</dbReference>
<comment type="function">
    <text evidence="6">TFIIA is a component of the transcription machinery of RNA polymerase II and plays an important role in transcriptional activation.</text>
</comment>
<dbReference type="GO" id="GO:0016251">
    <property type="term" value="F:RNA polymerase II general transcription initiation factor activity"/>
    <property type="evidence" value="ECO:0000318"/>
    <property type="project" value="GO_Central"/>
</dbReference>
<evidence type="ECO:0000259" key="7">
    <source>
        <dbReference type="Pfam" id="PF02268"/>
    </source>
</evidence>
<proteinExistence type="inferred from homology"/>
<dbReference type="GO" id="GO:0005672">
    <property type="term" value="C:transcription factor TFIIA complex"/>
    <property type="evidence" value="ECO:0000318"/>
    <property type="project" value="GO_Central"/>
</dbReference>
<dbReference type="Pfam" id="PF02268">
    <property type="entry name" value="TFIIA_gamma_N"/>
    <property type="match status" value="1"/>
</dbReference>
<dbReference type="InterPro" id="IPR003194">
    <property type="entry name" value="TFIIA_gsu"/>
</dbReference>
<comment type="subcellular location">
    <subcellularLocation>
        <location evidence="1 6">Nucleus</location>
    </subcellularLocation>
</comment>
<feature type="domain" description="Transcription initiation factor IIA gamma subunit C-terminal" evidence="8">
    <location>
        <begin position="59"/>
        <end position="103"/>
    </location>
</feature>
<dbReference type="Pfam" id="PF02751">
    <property type="entry name" value="TFIIA_gamma_C"/>
    <property type="match status" value="1"/>
</dbReference>
<keyword evidence="10" id="KW-1185">Reference proteome</keyword>
<sequence length="113" mass="12976">MSYQLYRNTTLGQSLQETLEELIQTQQIDPDLALIVLLQFDKTINSALANRLRTRMSFKGHLRTYRFCDSVWTLIVENAEFRETGSDTHSFKVDKLKVVACDGKTSGLECKEL</sequence>
<dbReference type="PhylomeDB" id="B3RHZ4"/>
<comment type="similarity">
    <text evidence="2 6">Belongs to the TFIIA subunit 2 family.</text>
</comment>
<dbReference type="CDD" id="cd10014">
    <property type="entry name" value="TFIIA_gamma_C"/>
    <property type="match status" value="1"/>
</dbReference>
<evidence type="ECO:0000259" key="8">
    <source>
        <dbReference type="Pfam" id="PF02751"/>
    </source>
</evidence>
<organism evidence="9 10">
    <name type="scientific">Trichoplax adhaerens</name>
    <name type="common">Trichoplax reptans</name>
    <dbReference type="NCBI Taxonomy" id="10228"/>
    <lineage>
        <taxon>Eukaryota</taxon>
        <taxon>Metazoa</taxon>
        <taxon>Placozoa</taxon>
        <taxon>Uniplacotomia</taxon>
        <taxon>Trichoplacea</taxon>
        <taxon>Trichoplacidae</taxon>
        <taxon>Trichoplax</taxon>
    </lineage>
</organism>
<dbReference type="FunFam" id="1.10.287.190:FF:000001">
    <property type="entry name" value="Transcription initiation factor IIA subunit 2"/>
    <property type="match status" value="1"/>
</dbReference>
<evidence type="ECO:0000256" key="3">
    <source>
        <dbReference type="ARBA" id="ARBA00023015"/>
    </source>
</evidence>
<dbReference type="Gene3D" id="1.10.287.190">
    <property type="entry name" value="Transcription factor IIA gamma subunit, alpha-helical domain"/>
    <property type="match status" value="1"/>
</dbReference>
<accession>B3RHZ4</accession>
<dbReference type="InterPro" id="IPR015872">
    <property type="entry name" value="TFIIA_gsu_N"/>
</dbReference>
<keyword evidence="3 6" id="KW-0805">Transcription regulation</keyword>
<dbReference type="AlphaFoldDB" id="B3RHZ4"/>
<dbReference type="EMBL" id="DS985241">
    <property type="protein sequence ID" value="EDV28948.1"/>
    <property type="molecule type" value="Genomic_DNA"/>
</dbReference>
<dbReference type="InterPro" id="IPR015871">
    <property type="entry name" value="TFIIA_gsu_C"/>
</dbReference>
<evidence type="ECO:0000256" key="1">
    <source>
        <dbReference type="ARBA" id="ARBA00004123"/>
    </source>
</evidence>
<dbReference type="OMA" id="QYYELYR"/>
<evidence type="ECO:0000313" key="10">
    <source>
        <dbReference type="Proteomes" id="UP000009022"/>
    </source>
</evidence>
<dbReference type="InterPro" id="IPR009088">
    <property type="entry name" value="TFIIA_b-brl"/>
</dbReference>
<dbReference type="PIRSF" id="PIRSF009415">
    <property type="entry name" value="Hum_TFIIA_gamma"/>
    <property type="match status" value="1"/>
</dbReference>
<evidence type="ECO:0000256" key="2">
    <source>
        <dbReference type="ARBA" id="ARBA00007675"/>
    </source>
</evidence>